<evidence type="ECO:0000256" key="1">
    <source>
        <dbReference type="SAM" id="MobiDB-lite"/>
    </source>
</evidence>
<dbReference type="EMBL" id="AQGS01000059">
    <property type="protein sequence ID" value="EPS44085.1"/>
    <property type="molecule type" value="Genomic_DNA"/>
</dbReference>
<dbReference type="HOGENOM" id="CLU_1272251_0_0_1"/>
<keyword evidence="3" id="KW-1185">Reference proteome</keyword>
<sequence length="217" mass="24580">MPSTISRIYNQCVHQIKYETVDNGKTGHSYTLAGYVEGAPIPTQDVSNDTIPLGGDDSFTMSAIRIWVGVFKSVDIYEANGQVTVKYPRPDGEYVEQVVKLGQGSYILFLMKSDQTGVASWPVFVQATSSAGKSPDEIGDQIARHLAEEQKTNAVNMPTQAVPVRKRDLSKPLMRRREELMRNKRRDGPQRIQKRDEGQEEMIRRRNPVLQRAPFRR</sequence>
<feature type="compositionally biased region" description="Basic and acidic residues" evidence="1">
    <location>
        <begin position="173"/>
        <end position="204"/>
    </location>
</feature>
<reference evidence="3" key="2">
    <citation type="submission" date="2013-04" db="EMBL/GenBank/DDBJ databases">
        <title>Genomic mechanisms accounting for the adaptation to parasitism in nematode-trapping fungi.</title>
        <authorList>
            <person name="Ahren D.G."/>
        </authorList>
    </citation>
    <scope>NUCLEOTIDE SEQUENCE [LARGE SCALE GENOMIC DNA]</scope>
    <source>
        <strain evidence="3">CBS 200.50</strain>
    </source>
</reference>
<gene>
    <name evidence="2" type="ORF">H072_1967</name>
</gene>
<evidence type="ECO:0000313" key="3">
    <source>
        <dbReference type="Proteomes" id="UP000015100"/>
    </source>
</evidence>
<feature type="region of interest" description="Disordered" evidence="1">
    <location>
        <begin position="173"/>
        <end position="217"/>
    </location>
</feature>
<accession>S8AMB8</accession>
<organism evidence="2 3">
    <name type="scientific">Dactylellina haptotyla (strain CBS 200.50)</name>
    <name type="common">Nematode-trapping fungus</name>
    <name type="synonym">Monacrosporium haptotylum</name>
    <dbReference type="NCBI Taxonomy" id="1284197"/>
    <lineage>
        <taxon>Eukaryota</taxon>
        <taxon>Fungi</taxon>
        <taxon>Dikarya</taxon>
        <taxon>Ascomycota</taxon>
        <taxon>Pezizomycotina</taxon>
        <taxon>Orbiliomycetes</taxon>
        <taxon>Orbiliales</taxon>
        <taxon>Orbiliaceae</taxon>
        <taxon>Dactylellina</taxon>
    </lineage>
</organism>
<dbReference type="Proteomes" id="UP000015100">
    <property type="component" value="Unassembled WGS sequence"/>
</dbReference>
<proteinExistence type="predicted"/>
<name>S8AMB8_DACHA</name>
<comment type="caution">
    <text evidence="2">The sequence shown here is derived from an EMBL/GenBank/DDBJ whole genome shotgun (WGS) entry which is preliminary data.</text>
</comment>
<evidence type="ECO:0000313" key="2">
    <source>
        <dbReference type="EMBL" id="EPS44085.1"/>
    </source>
</evidence>
<reference evidence="2 3" key="1">
    <citation type="journal article" date="2013" name="PLoS Genet.">
        <title>Genomic mechanisms accounting for the adaptation to parasitism in nematode-trapping fungi.</title>
        <authorList>
            <person name="Meerupati T."/>
            <person name="Andersson K.M."/>
            <person name="Friman E."/>
            <person name="Kumar D."/>
            <person name="Tunlid A."/>
            <person name="Ahren D."/>
        </authorList>
    </citation>
    <scope>NUCLEOTIDE SEQUENCE [LARGE SCALE GENOMIC DNA]</scope>
    <source>
        <strain evidence="2 3">CBS 200.50</strain>
    </source>
</reference>
<dbReference type="AlphaFoldDB" id="S8AMB8"/>
<dbReference type="OrthoDB" id="10514061at2759"/>
<protein>
    <submittedName>
        <fullName evidence="2">Uncharacterized protein</fullName>
    </submittedName>
</protein>